<proteinExistence type="predicted"/>
<dbReference type="InterPro" id="IPR016181">
    <property type="entry name" value="Acyl_CoA_acyltransferase"/>
</dbReference>
<dbReference type="Proteomes" id="UP001549104">
    <property type="component" value="Unassembled WGS sequence"/>
</dbReference>
<accession>A0ABV2K8A5</accession>
<dbReference type="Pfam" id="PF13523">
    <property type="entry name" value="Acetyltransf_8"/>
    <property type="match status" value="1"/>
</dbReference>
<dbReference type="SUPFAM" id="SSF55729">
    <property type="entry name" value="Acyl-CoA N-acyltransferases (Nat)"/>
    <property type="match status" value="1"/>
</dbReference>
<keyword evidence="3" id="KW-0808">Transferase</keyword>
<gene>
    <name evidence="3" type="ORF">ABIC55_002408</name>
</gene>
<dbReference type="CDD" id="cd04301">
    <property type="entry name" value="NAT_SF"/>
    <property type="match status" value="1"/>
</dbReference>
<dbReference type="PANTHER" id="PTHR31438:SF1">
    <property type="entry name" value="LYSINE N-ACYLTRANSFERASE C17G9.06C-RELATED"/>
    <property type="match status" value="1"/>
</dbReference>
<organism evidence="3 4">
    <name type="scientific">Sporosarcina psychrophila</name>
    <name type="common">Bacillus psychrophilus</name>
    <dbReference type="NCBI Taxonomy" id="1476"/>
    <lineage>
        <taxon>Bacteria</taxon>
        <taxon>Bacillati</taxon>
        <taxon>Bacillota</taxon>
        <taxon>Bacilli</taxon>
        <taxon>Bacillales</taxon>
        <taxon>Caryophanaceae</taxon>
        <taxon>Sporosarcina</taxon>
    </lineage>
</organism>
<keyword evidence="1" id="KW-0046">Antibiotic resistance</keyword>
<reference evidence="3 4" key="1">
    <citation type="submission" date="2024-06" db="EMBL/GenBank/DDBJ databases">
        <title>Sorghum-associated microbial communities from plants grown in Nebraska, USA.</title>
        <authorList>
            <person name="Schachtman D."/>
        </authorList>
    </citation>
    <scope>NUCLEOTIDE SEQUENCE [LARGE SCALE GENOMIC DNA]</scope>
    <source>
        <strain evidence="3 4">1288</strain>
    </source>
</reference>
<dbReference type="InterPro" id="IPR000182">
    <property type="entry name" value="GNAT_dom"/>
</dbReference>
<dbReference type="PROSITE" id="PS51186">
    <property type="entry name" value="GNAT"/>
    <property type="match status" value="1"/>
</dbReference>
<name>A0ABV2K8A5_SPOPS</name>
<dbReference type="GO" id="GO:0047663">
    <property type="term" value="F:aminoglycoside 6'-N-acetyltransferase activity"/>
    <property type="evidence" value="ECO:0007669"/>
    <property type="project" value="UniProtKB-EC"/>
</dbReference>
<evidence type="ECO:0000313" key="3">
    <source>
        <dbReference type="EMBL" id="MET3657321.1"/>
    </source>
</evidence>
<dbReference type="EMBL" id="JBEPME010000003">
    <property type="protein sequence ID" value="MET3657321.1"/>
    <property type="molecule type" value="Genomic_DNA"/>
</dbReference>
<comment type="caution">
    <text evidence="3">The sequence shown here is derived from an EMBL/GenBank/DDBJ whole genome shotgun (WGS) entry which is preliminary data.</text>
</comment>
<evidence type="ECO:0000313" key="4">
    <source>
        <dbReference type="Proteomes" id="UP001549104"/>
    </source>
</evidence>
<keyword evidence="3" id="KW-0012">Acyltransferase</keyword>
<evidence type="ECO:0000256" key="1">
    <source>
        <dbReference type="ARBA" id="ARBA00023251"/>
    </source>
</evidence>
<protein>
    <submittedName>
        <fullName evidence="3">Aminoglycoside 6'-N-acetyltransferase</fullName>
        <ecNumber evidence="3">2.3.1.82</ecNumber>
    </submittedName>
</protein>
<evidence type="ECO:0000259" key="2">
    <source>
        <dbReference type="PROSITE" id="PS51186"/>
    </source>
</evidence>
<keyword evidence="4" id="KW-1185">Reference proteome</keyword>
<dbReference type="Gene3D" id="3.40.630.30">
    <property type="match status" value="1"/>
</dbReference>
<dbReference type="RefSeq" id="WP_354313264.1">
    <property type="nucleotide sequence ID" value="NZ_JBEPME010000003.1"/>
</dbReference>
<dbReference type="EC" id="2.3.1.82" evidence="3"/>
<feature type="domain" description="N-acetyltransferase" evidence="2">
    <location>
        <begin position="8"/>
        <end position="175"/>
    </location>
</feature>
<sequence length="184" mass="21755">MLFQKGNLLIRELEWKDKYLLSKWLSDPEILQYYEGRDNPFDVKKVEQKFFEAEADATRCIIEFDEGPIGYVQFYEVDEDERQTYGYSDSIETLYGMDQFIGESAYWNKGVGTQIVRAMVAYLIQEKGADRIVMDPQTWNERAIRCYEKCGFEKVKLLPKNELHEGEYRDCWLIEHISKAVVDV</sequence>
<dbReference type="PANTHER" id="PTHR31438">
    <property type="entry name" value="LYSINE N-ACYLTRANSFERASE C17G9.06C-RELATED"/>
    <property type="match status" value="1"/>
</dbReference>